<evidence type="ECO:0000313" key="3">
    <source>
        <dbReference type="Proteomes" id="UP000002432"/>
    </source>
</evidence>
<keyword evidence="1" id="KW-0732">Signal</keyword>
<feature type="chain" id="PRO_5004191353" evidence="1">
    <location>
        <begin position="20"/>
        <end position="201"/>
    </location>
</feature>
<dbReference type="KEGG" id="aba:Acid345_2428"/>
<keyword evidence="3" id="KW-1185">Reference proteome</keyword>
<dbReference type="RefSeq" id="WP_011523230.1">
    <property type="nucleotide sequence ID" value="NC_008009.1"/>
</dbReference>
<sequence>MKYFKALAILVVLSAFASAQTYINVHHNPTNGPQPGHASVIETIDLGTGLGSASRTLNFVGTSAKFIISGQITGGSYNPSDLIFQIRVCNVQNCSGSVNATIGSVQLGTFNSDQSPNLFTVEGVLWTYVAGATATMQSDLQASLYVNAPTSQLPFGHNQGSANLDLTQGHYYFVLVVEAPKDTTIVDTPVFNLDLVRFSFY</sequence>
<dbReference type="HOGENOM" id="CLU_1358933_0_0_0"/>
<feature type="signal peptide" evidence="1">
    <location>
        <begin position="1"/>
        <end position="19"/>
    </location>
</feature>
<protein>
    <submittedName>
        <fullName evidence="2">Uncharacterized protein</fullName>
    </submittedName>
</protein>
<gene>
    <name evidence="2" type="ordered locus">Acid345_2428</name>
</gene>
<dbReference type="AlphaFoldDB" id="Q1INX1"/>
<evidence type="ECO:0000256" key="1">
    <source>
        <dbReference type="SAM" id="SignalP"/>
    </source>
</evidence>
<proteinExistence type="predicted"/>
<dbReference type="EnsemblBacteria" id="ABF41429">
    <property type="protein sequence ID" value="ABF41429"/>
    <property type="gene ID" value="Acid345_2428"/>
</dbReference>
<name>Q1INX1_KORVE</name>
<organism evidence="2 3">
    <name type="scientific">Koribacter versatilis (strain Ellin345)</name>
    <dbReference type="NCBI Taxonomy" id="204669"/>
    <lineage>
        <taxon>Bacteria</taxon>
        <taxon>Pseudomonadati</taxon>
        <taxon>Acidobacteriota</taxon>
        <taxon>Terriglobia</taxon>
        <taxon>Terriglobales</taxon>
        <taxon>Candidatus Korobacteraceae</taxon>
        <taxon>Candidatus Korobacter</taxon>
    </lineage>
</organism>
<reference evidence="2 3" key="1">
    <citation type="journal article" date="2009" name="Appl. Environ. Microbiol.">
        <title>Three genomes from the phylum Acidobacteria provide insight into the lifestyles of these microorganisms in soils.</title>
        <authorList>
            <person name="Ward N.L."/>
            <person name="Challacombe J.F."/>
            <person name="Janssen P.H."/>
            <person name="Henrissat B."/>
            <person name="Coutinho P.M."/>
            <person name="Wu M."/>
            <person name="Xie G."/>
            <person name="Haft D.H."/>
            <person name="Sait M."/>
            <person name="Badger J."/>
            <person name="Barabote R.D."/>
            <person name="Bradley B."/>
            <person name="Brettin T.S."/>
            <person name="Brinkac L.M."/>
            <person name="Bruce D."/>
            <person name="Creasy T."/>
            <person name="Daugherty S.C."/>
            <person name="Davidsen T.M."/>
            <person name="DeBoy R.T."/>
            <person name="Detter J.C."/>
            <person name="Dodson R.J."/>
            <person name="Durkin A.S."/>
            <person name="Ganapathy A."/>
            <person name="Gwinn-Giglio M."/>
            <person name="Han C.S."/>
            <person name="Khouri H."/>
            <person name="Kiss H."/>
            <person name="Kothari S.P."/>
            <person name="Madupu R."/>
            <person name="Nelson K.E."/>
            <person name="Nelson W.C."/>
            <person name="Paulsen I."/>
            <person name="Penn K."/>
            <person name="Ren Q."/>
            <person name="Rosovitz M.J."/>
            <person name="Selengut J.D."/>
            <person name="Shrivastava S."/>
            <person name="Sullivan S.A."/>
            <person name="Tapia R."/>
            <person name="Thompson L.S."/>
            <person name="Watkins K.L."/>
            <person name="Yang Q."/>
            <person name="Yu C."/>
            <person name="Zafar N."/>
            <person name="Zhou L."/>
            <person name="Kuske C.R."/>
        </authorList>
    </citation>
    <scope>NUCLEOTIDE SEQUENCE [LARGE SCALE GENOMIC DNA]</scope>
    <source>
        <strain evidence="2 3">Ellin345</strain>
    </source>
</reference>
<dbReference type="Proteomes" id="UP000002432">
    <property type="component" value="Chromosome"/>
</dbReference>
<dbReference type="EMBL" id="CP000360">
    <property type="protein sequence ID" value="ABF41429.1"/>
    <property type="molecule type" value="Genomic_DNA"/>
</dbReference>
<evidence type="ECO:0000313" key="2">
    <source>
        <dbReference type="EMBL" id="ABF41429.1"/>
    </source>
</evidence>
<accession>Q1INX1</accession>